<evidence type="ECO:0000256" key="1">
    <source>
        <dbReference type="SAM" id="MobiDB-lite"/>
    </source>
</evidence>
<name>A0A652YXN4_NOCGL</name>
<gene>
    <name evidence="3" type="ORF">FNL38_101798</name>
</gene>
<dbReference type="GO" id="GO:0005737">
    <property type="term" value="C:cytoplasm"/>
    <property type="evidence" value="ECO:0007669"/>
    <property type="project" value="TreeGrafter"/>
</dbReference>
<dbReference type="Gene3D" id="3.30.559.30">
    <property type="entry name" value="Nonribosomal peptide synthetase, condensation domain"/>
    <property type="match status" value="1"/>
</dbReference>
<dbReference type="InterPro" id="IPR001242">
    <property type="entry name" value="Condensation_dom"/>
</dbReference>
<dbReference type="PANTHER" id="PTHR45527">
    <property type="entry name" value="NONRIBOSOMAL PEPTIDE SYNTHETASE"/>
    <property type="match status" value="1"/>
</dbReference>
<dbReference type="GO" id="GO:0031177">
    <property type="term" value="F:phosphopantetheine binding"/>
    <property type="evidence" value="ECO:0007669"/>
    <property type="project" value="TreeGrafter"/>
</dbReference>
<dbReference type="AlphaFoldDB" id="A0A652YXN4"/>
<dbReference type="GO" id="GO:0043041">
    <property type="term" value="P:amino acid activation for nonribosomal peptide biosynthetic process"/>
    <property type="evidence" value="ECO:0007669"/>
    <property type="project" value="TreeGrafter"/>
</dbReference>
<comment type="caution">
    <text evidence="3">The sequence shown here is derived from an EMBL/GenBank/DDBJ whole genome shotgun (WGS) entry which is preliminary data.</text>
</comment>
<dbReference type="Pfam" id="PF00668">
    <property type="entry name" value="Condensation"/>
    <property type="match status" value="1"/>
</dbReference>
<proteinExistence type="predicted"/>
<reference evidence="3" key="1">
    <citation type="submission" date="2019-07" db="EMBL/GenBank/DDBJ databases">
        <title>Genomic Encyclopedia of Type Strains, Phase IV (KMG-IV): sequencing the most valuable type-strain genomes for metagenomic binning, comparative biology and taxonomic classification.</title>
        <authorList>
            <person name="Goeker M."/>
        </authorList>
    </citation>
    <scope>NUCLEOTIDE SEQUENCE</scope>
    <source>
        <strain evidence="3">DSM 44596</strain>
    </source>
</reference>
<dbReference type="GO" id="GO:0008610">
    <property type="term" value="P:lipid biosynthetic process"/>
    <property type="evidence" value="ECO:0007669"/>
    <property type="project" value="UniProtKB-ARBA"/>
</dbReference>
<accession>A0A652YXN4</accession>
<dbReference type="SUPFAM" id="SSF52777">
    <property type="entry name" value="CoA-dependent acyltransferases"/>
    <property type="match status" value="2"/>
</dbReference>
<organism evidence="3">
    <name type="scientific">Nocardia globerula</name>
    <dbReference type="NCBI Taxonomy" id="1818"/>
    <lineage>
        <taxon>Bacteria</taxon>
        <taxon>Bacillati</taxon>
        <taxon>Actinomycetota</taxon>
        <taxon>Actinomycetes</taxon>
        <taxon>Mycobacteriales</taxon>
        <taxon>Nocardiaceae</taxon>
        <taxon>Nocardia</taxon>
    </lineage>
</organism>
<evidence type="ECO:0000259" key="2">
    <source>
        <dbReference type="Pfam" id="PF00668"/>
    </source>
</evidence>
<dbReference type="PANTHER" id="PTHR45527:SF1">
    <property type="entry name" value="FATTY ACID SYNTHASE"/>
    <property type="match status" value="1"/>
</dbReference>
<dbReference type="InterPro" id="IPR023213">
    <property type="entry name" value="CAT-like_dom_sf"/>
</dbReference>
<protein>
    <submittedName>
        <fullName evidence="3">Condensation domain-containing protein</fullName>
    </submittedName>
</protein>
<dbReference type="Gene3D" id="3.30.559.10">
    <property type="entry name" value="Chloramphenicol acetyltransferase-like domain"/>
    <property type="match status" value="1"/>
</dbReference>
<feature type="region of interest" description="Disordered" evidence="1">
    <location>
        <begin position="448"/>
        <end position="470"/>
    </location>
</feature>
<dbReference type="GO" id="GO:0003824">
    <property type="term" value="F:catalytic activity"/>
    <property type="evidence" value="ECO:0007669"/>
    <property type="project" value="InterPro"/>
</dbReference>
<sequence>MEFTELADYAIPSGSLVEWLPCATGQWTPDPRPASYIHEAHLQRSSAGAGGQSWLGTAFEIPGPLDLEAFRITLQQWIDRHEVLRSHTSLDTESGEIIRHTVPVNGIDIGVVDHGYNSPSQVNFEHLHRLFDEFASPHSWPSYVFATLTPRTDDGPFTVFFAADHSIIDGFSIVLIAHEIASLYRENLTGQPANLFPVGSYVDFGAQERQQMADQDAEDAALDVWREAMEDGGLPQFPLPIGDRGPESQNGLSTWLLDTDQSKAFSAKCAASGVGYFAGLLGRLAAVGHDVAGVDHFRVVTPIHTRTAQEWAGALGWFVGLCPLDIPIDSDRSFDTLAERAATSMSMRKPAAAIPFDRIGEKLGTPIRPRFVVSYMDVRFVPEAAQWPEWKARALRSKAYTHDVYLWINRTPQGLNLAVRYPNNDTANSSVHKYVAAFRRAIEETVVGNEEKNPTNDAPGYSSVALQTVS</sequence>
<dbReference type="GO" id="GO:0044550">
    <property type="term" value="P:secondary metabolite biosynthetic process"/>
    <property type="evidence" value="ECO:0007669"/>
    <property type="project" value="TreeGrafter"/>
</dbReference>
<dbReference type="EMBL" id="VNIQ01000001">
    <property type="protein sequence ID" value="TYQ08426.1"/>
    <property type="molecule type" value="Genomic_DNA"/>
</dbReference>
<feature type="domain" description="Condensation" evidence="2">
    <location>
        <begin position="57"/>
        <end position="367"/>
    </location>
</feature>
<evidence type="ECO:0000313" key="3">
    <source>
        <dbReference type="EMBL" id="TYQ08426.1"/>
    </source>
</evidence>